<evidence type="ECO:0000313" key="1">
    <source>
        <dbReference type="EMBL" id="CAA9571307.1"/>
    </source>
</evidence>
<sequence length="69" mass="7427">MQTIAEVNVLVKNGLGLEEFLDNTVKSAQNSKLIEVNAIQKVQPLGEISPVVRPGEATADAMQSQNHGR</sequence>
<dbReference type="SUPFAM" id="SSF53807">
    <property type="entry name" value="Helical backbone' metal receptor"/>
    <property type="match status" value="1"/>
</dbReference>
<protein>
    <submittedName>
        <fullName evidence="1">Zinc ABC transporter, substrate-binding protein ZnuA</fullName>
    </submittedName>
</protein>
<organism evidence="1">
    <name type="scientific">uncultured Synechococcales cyanobacterium</name>
    <dbReference type="NCBI Taxonomy" id="1936017"/>
    <lineage>
        <taxon>Bacteria</taxon>
        <taxon>Bacillati</taxon>
        <taxon>Cyanobacteriota</taxon>
        <taxon>Cyanophyceae</taxon>
        <taxon>Synechococcales</taxon>
        <taxon>environmental samples</taxon>
    </lineage>
</organism>
<dbReference type="EMBL" id="CADCWO010000095">
    <property type="protein sequence ID" value="CAA9571307.1"/>
    <property type="molecule type" value="Genomic_DNA"/>
</dbReference>
<proteinExistence type="predicted"/>
<reference evidence="1" key="1">
    <citation type="submission" date="2020-02" db="EMBL/GenBank/DDBJ databases">
        <authorList>
            <person name="Meier V. D."/>
        </authorList>
    </citation>
    <scope>NUCLEOTIDE SEQUENCE</scope>
    <source>
        <strain evidence="1">AVDCRST_MAG81</strain>
    </source>
</reference>
<gene>
    <name evidence="1" type="ORF">AVDCRST_MAG81-1770</name>
</gene>
<dbReference type="Gene3D" id="3.40.50.1980">
    <property type="entry name" value="Nitrogenase molybdenum iron protein domain"/>
    <property type="match status" value="1"/>
</dbReference>
<accession>A0A6J4VB59</accession>
<dbReference type="AlphaFoldDB" id="A0A6J4VB59"/>
<name>A0A6J4VB59_9CYAN</name>